<evidence type="ECO:0000256" key="1">
    <source>
        <dbReference type="SAM" id="MobiDB-lite"/>
    </source>
</evidence>
<feature type="compositionally biased region" description="Basic residues" evidence="1">
    <location>
        <begin position="42"/>
        <end position="55"/>
    </location>
</feature>
<sequence>MPGNVRGEEYQNVCGSPPDRLISEIYQYLANRTSPGGNGVSRRQRRREKEKHGRMRKWEPEYFVKSCKLLAHTCTPITGPLEGSCLGVPEECAPKLPPVA</sequence>
<comment type="caution">
    <text evidence="2">The sequence shown here is derived from an EMBL/GenBank/DDBJ whole genome shotgun (WGS) entry which is preliminary data.</text>
</comment>
<reference evidence="3" key="1">
    <citation type="submission" date="2024-07" db="EMBL/GenBank/DDBJ databases">
        <title>Two chromosome-level genome assemblies of Korean endemic species Abeliophyllum distichum and Forsythia ovata (Oleaceae).</title>
        <authorList>
            <person name="Jang H."/>
        </authorList>
    </citation>
    <scope>NUCLEOTIDE SEQUENCE [LARGE SCALE GENOMIC DNA]</scope>
</reference>
<gene>
    <name evidence="2" type="ORF">Adt_23736</name>
</gene>
<dbReference type="Proteomes" id="UP001604336">
    <property type="component" value="Unassembled WGS sequence"/>
</dbReference>
<organism evidence="2 3">
    <name type="scientific">Abeliophyllum distichum</name>
    <dbReference type="NCBI Taxonomy" id="126358"/>
    <lineage>
        <taxon>Eukaryota</taxon>
        <taxon>Viridiplantae</taxon>
        <taxon>Streptophyta</taxon>
        <taxon>Embryophyta</taxon>
        <taxon>Tracheophyta</taxon>
        <taxon>Spermatophyta</taxon>
        <taxon>Magnoliopsida</taxon>
        <taxon>eudicotyledons</taxon>
        <taxon>Gunneridae</taxon>
        <taxon>Pentapetalae</taxon>
        <taxon>asterids</taxon>
        <taxon>lamiids</taxon>
        <taxon>Lamiales</taxon>
        <taxon>Oleaceae</taxon>
        <taxon>Forsythieae</taxon>
        <taxon>Abeliophyllum</taxon>
    </lineage>
</organism>
<protein>
    <submittedName>
        <fullName evidence="2">F-box protein</fullName>
    </submittedName>
</protein>
<proteinExistence type="predicted"/>
<accession>A0ABD1SBR9</accession>
<evidence type="ECO:0000313" key="3">
    <source>
        <dbReference type="Proteomes" id="UP001604336"/>
    </source>
</evidence>
<dbReference type="EMBL" id="JBFOLK010000007">
    <property type="protein sequence ID" value="KAL2498186.1"/>
    <property type="molecule type" value="Genomic_DNA"/>
</dbReference>
<name>A0ABD1SBR9_9LAMI</name>
<evidence type="ECO:0000313" key="2">
    <source>
        <dbReference type="EMBL" id="KAL2498186.1"/>
    </source>
</evidence>
<dbReference type="AlphaFoldDB" id="A0ABD1SBR9"/>
<feature type="region of interest" description="Disordered" evidence="1">
    <location>
        <begin position="31"/>
        <end position="55"/>
    </location>
</feature>
<keyword evidence="3" id="KW-1185">Reference proteome</keyword>